<dbReference type="EMBL" id="SNRY01002204">
    <property type="protein sequence ID" value="KAA6326231.1"/>
    <property type="molecule type" value="Genomic_DNA"/>
</dbReference>
<sequence length="301" mass="33923">MSVDGFDNIYKGKRVLVTGHTGFKGSWLSIWLHELGAEVIGVALEPYSERDNYVLSDVGSRITDLRGDIRNGRLMKEIFEKYQPQIVFHLAAQPLVRLSYEIPVETYETNVMGTIQILEAIRATKSVKVGVMITTDKCYENKEQIWGYRENEPMGGYDPYSSSKGAAEIAIASWRRSFFNPEKYEQHGKSIASVRAGNVIGGGDWAVDRIVPDCIRALEADKPIEIRNPKAILPWQHVLDPLSGYLLLAKKMWEEPTKSCEGWNFGPRIESIATVWEVAEKVVENYGKGELRDVSAPLLLE</sequence>
<proteinExistence type="predicted"/>
<evidence type="ECO:0000259" key="1">
    <source>
        <dbReference type="Pfam" id="PF16363"/>
    </source>
</evidence>
<dbReference type="CDD" id="cd05252">
    <property type="entry name" value="CDP_GD_SDR_e"/>
    <property type="match status" value="1"/>
</dbReference>
<name>A0A5J4QZN5_9ZZZZ</name>
<protein>
    <submittedName>
        <fullName evidence="2">CDP-glucose 4 6-dehydratase</fullName>
        <ecNumber evidence="2">4.2.1.45</ecNumber>
    </submittedName>
</protein>
<dbReference type="InterPro" id="IPR013445">
    <property type="entry name" value="CDP_4_6_deHydtase"/>
</dbReference>
<dbReference type="InterPro" id="IPR036291">
    <property type="entry name" value="NAD(P)-bd_dom_sf"/>
</dbReference>
<reference evidence="2" key="1">
    <citation type="submission" date="2019-03" db="EMBL/GenBank/DDBJ databases">
        <title>Single cell metagenomics reveals metabolic interactions within the superorganism composed of flagellate Streblomastix strix and complex community of Bacteroidetes bacteria on its surface.</title>
        <authorList>
            <person name="Treitli S.C."/>
            <person name="Kolisko M."/>
            <person name="Husnik F."/>
            <person name="Keeling P."/>
            <person name="Hampl V."/>
        </authorList>
    </citation>
    <scope>NUCLEOTIDE SEQUENCE</scope>
    <source>
        <strain evidence="2">STM</strain>
    </source>
</reference>
<comment type="caution">
    <text evidence="2">The sequence shown here is derived from an EMBL/GenBank/DDBJ whole genome shotgun (WGS) entry which is preliminary data.</text>
</comment>
<keyword evidence="2" id="KW-0456">Lyase</keyword>
<evidence type="ECO:0000313" key="2">
    <source>
        <dbReference type="EMBL" id="KAA6326231.1"/>
    </source>
</evidence>
<dbReference type="SUPFAM" id="SSF51735">
    <property type="entry name" value="NAD(P)-binding Rossmann-fold domains"/>
    <property type="match status" value="1"/>
</dbReference>
<dbReference type="InterPro" id="IPR016040">
    <property type="entry name" value="NAD(P)-bd_dom"/>
</dbReference>
<dbReference type="NCBIfam" id="TIGR02622">
    <property type="entry name" value="CDP_4_6_dhtase"/>
    <property type="match status" value="1"/>
</dbReference>
<dbReference type="Pfam" id="PF16363">
    <property type="entry name" value="GDP_Man_Dehyd"/>
    <property type="match status" value="1"/>
</dbReference>
<feature type="domain" description="NAD(P)-binding" evidence="1">
    <location>
        <begin position="16"/>
        <end position="178"/>
    </location>
</feature>
<dbReference type="PANTHER" id="PTHR43000">
    <property type="entry name" value="DTDP-D-GLUCOSE 4,6-DEHYDRATASE-RELATED"/>
    <property type="match status" value="1"/>
</dbReference>
<accession>A0A5J4QZN5</accession>
<dbReference type="Gene3D" id="3.90.25.10">
    <property type="entry name" value="UDP-galactose 4-epimerase, domain 1"/>
    <property type="match status" value="1"/>
</dbReference>
<dbReference type="Gene3D" id="3.40.50.720">
    <property type="entry name" value="NAD(P)-binding Rossmann-like Domain"/>
    <property type="match status" value="1"/>
</dbReference>
<organism evidence="2">
    <name type="scientific">termite gut metagenome</name>
    <dbReference type="NCBI Taxonomy" id="433724"/>
    <lineage>
        <taxon>unclassified sequences</taxon>
        <taxon>metagenomes</taxon>
        <taxon>organismal metagenomes</taxon>
    </lineage>
</organism>
<gene>
    <name evidence="2" type="ORF">EZS27_024636</name>
</gene>
<dbReference type="GO" id="GO:0047733">
    <property type="term" value="F:CDP-glucose 4,6-dehydratase activity"/>
    <property type="evidence" value="ECO:0007669"/>
    <property type="project" value="UniProtKB-EC"/>
</dbReference>
<dbReference type="AlphaFoldDB" id="A0A5J4QZN5"/>
<dbReference type="EC" id="4.2.1.45" evidence="2"/>